<dbReference type="HOGENOM" id="CLU_2430475_0_0_1"/>
<evidence type="ECO:0000313" key="1">
    <source>
        <dbReference type="EMBL" id="AET02782.1"/>
    </source>
</evidence>
<dbReference type="Proteomes" id="UP000002051">
    <property type="component" value="Chromosome 8"/>
</dbReference>
<protein>
    <submittedName>
        <fullName evidence="1 2">Uncharacterized protein</fullName>
    </submittedName>
</protein>
<dbReference type="EMBL" id="CM001224">
    <property type="protein sequence ID" value="AET02782.1"/>
    <property type="molecule type" value="Genomic_DNA"/>
</dbReference>
<keyword evidence="3" id="KW-1185">Reference proteome</keyword>
<dbReference type="AlphaFoldDB" id="G7L9C3"/>
<name>G7L9C3_MEDTR</name>
<reference evidence="1 3" key="2">
    <citation type="journal article" date="2014" name="BMC Genomics">
        <title>An improved genome release (version Mt4.0) for the model legume Medicago truncatula.</title>
        <authorList>
            <person name="Tang H."/>
            <person name="Krishnakumar V."/>
            <person name="Bidwell S."/>
            <person name="Rosen B."/>
            <person name="Chan A."/>
            <person name="Zhou S."/>
            <person name="Gentzbittel L."/>
            <person name="Childs K.L."/>
            <person name="Yandell M."/>
            <person name="Gundlach H."/>
            <person name="Mayer K.F."/>
            <person name="Schwartz D.C."/>
            <person name="Town C.D."/>
        </authorList>
    </citation>
    <scope>GENOME REANNOTATION</scope>
    <source>
        <strain evidence="2 3">cv. Jemalong A17</strain>
    </source>
</reference>
<accession>G7L9C3</accession>
<proteinExistence type="predicted"/>
<dbReference type="EnsemblPlants" id="AET02782">
    <property type="protein sequence ID" value="AET02782"/>
    <property type="gene ID" value="MTR_8g052110"/>
</dbReference>
<organism evidence="1 3">
    <name type="scientific">Medicago truncatula</name>
    <name type="common">Barrel medic</name>
    <name type="synonym">Medicago tribuloides</name>
    <dbReference type="NCBI Taxonomy" id="3880"/>
    <lineage>
        <taxon>Eukaryota</taxon>
        <taxon>Viridiplantae</taxon>
        <taxon>Streptophyta</taxon>
        <taxon>Embryophyta</taxon>
        <taxon>Tracheophyta</taxon>
        <taxon>Spermatophyta</taxon>
        <taxon>Magnoliopsida</taxon>
        <taxon>eudicotyledons</taxon>
        <taxon>Gunneridae</taxon>
        <taxon>Pentapetalae</taxon>
        <taxon>rosids</taxon>
        <taxon>fabids</taxon>
        <taxon>Fabales</taxon>
        <taxon>Fabaceae</taxon>
        <taxon>Papilionoideae</taxon>
        <taxon>50 kb inversion clade</taxon>
        <taxon>NPAAA clade</taxon>
        <taxon>Hologalegina</taxon>
        <taxon>IRL clade</taxon>
        <taxon>Trifolieae</taxon>
        <taxon>Medicago</taxon>
    </lineage>
</organism>
<evidence type="ECO:0000313" key="3">
    <source>
        <dbReference type="Proteomes" id="UP000002051"/>
    </source>
</evidence>
<dbReference type="PaxDb" id="3880-AET02782"/>
<reference evidence="2" key="3">
    <citation type="submission" date="2015-04" db="UniProtKB">
        <authorList>
            <consortium name="EnsemblPlants"/>
        </authorList>
    </citation>
    <scope>IDENTIFICATION</scope>
    <source>
        <strain evidence="2">cv. Jemalong A17</strain>
    </source>
</reference>
<gene>
    <name evidence="1" type="ordered locus">MTR_8g052110</name>
</gene>
<reference evidence="1 3" key="1">
    <citation type="journal article" date="2011" name="Nature">
        <title>The Medicago genome provides insight into the evolution of rhizobial symbioses.</title>
        <authorList>
            <person name="Young N.D."/>
            <person name="Debelle F."/>
            <person name="Oldroyd G.E."/>
            <person name="Geurts R."/>
            <person name="Cannon S.B."/>
            <person name="Udvardi M.K."/>
            <person name="Benedito V.A."/>
            <person name="Mayer K.F."/>
            <person name="Gouzy J."/>
            <person name="Schoof H."/>
            <person name="Van de Peer Y."/>
            <person name="Proost S."/>
            <person name="Cook D.R."/>
            <person name="Meyers B.C."/>
            <person name="Spannagl M."/>
            <person name="Cheung F."/>
            <person name="De Mita S."/>
            <person name="Krishnakumar V."/>
            <person name="Gundlach H."/>
            <person name="Zhou S."/>
            <person name="Mudge J."/>
            <person name="Bharti A.K."/>
            <person name="Murray J.D."/>
            <person name="Naoumkina M.A."/>
            <person name="Rosen B."/>
            <person name="Silverstein K.A."/>
            <person name="Tang H."/>
            <person name="Rombauts S."/>
            <person name="Zhao P.X."/>
            <person name="Zhou P."/>
            <person name="Barbe V."/>
            <person name="Bardou P."/>
            <person name="Bechner M."/>
            <person name="Bellec A."/>
            <person name="Berger A."/>
            <person name="Berges H."/>
            <person name="Bidwell S."/>
            <person name="Bisseling T."/>
            <person name="Choisne N."/>
            <person name="Couloux A."/>
            <person name="Denny R."/>
            <person name="Deshpande S."/>
            <person name="Dai X."/>
            <person name="Doyle J.J."/>
            <person name="Dudez A.M."/>
            <person name="Farmer A.D."/>
            <person name="Fouteau S."/>
            <person name="Franken C."/>
            <person name="Gibelin C."/>
            <person name="Gish J."/>
            <person name="Goldstein S."/>
            <person name="Gonzalez A.J."/>
            <person name="Green P.J."/>
            <person name="Hallab A."/>
            <person name="Hartog M."/>
            <person name="Hua A."/>
            <person name="Humphray S.J."/>
            <person name="Jeong D.H."/>
            <person name="Jing Y."/>
            <person name="Jocker A."/>
            <person name="Kenton S.M."/>
            <person name="Kim D.J."/>
            <person name="Klee K."/>
            <person name="Lai H."/>
            <person name="Lang C."/>
            <person name="Lin S."/>
            <person name="Macmil S.L."/>
            <person name="Magdelenat G."/>
            <person name="Matthews L."/>
            <person name="McCorrison J."/>
            <person name="Monaghan E.L."/>
            <person name="Mun J.H."/>
            <person name="Najar F.Z."/>
            <person name="Nicholson C."/>
            <person name="Noirot C."/>
            <person name="O'Bleness M."/>
            <person name="Paule C.R."/>
            <person name="Poulain J."/>
            <person name="Prion F."/>
            <person name="Qin B."/>
            <person name="Qu C."/>
            <person name="Retzel E.F."/>
            <person name="Riddle C."/>
            <person name="Sallet E."/>
            <person name="Samain S."/>
            <person name="Samson N."/>
            <person name="Sanders I."/>
            <person name="Saurat O."/>
            <person name="Scarpelli C."/>
            <person name="Schiex T."/>
            <person name="Segurens B."/>
            <person name="Severin A.J."/>
            <person name="Sherrier D.J."/>
            <person name="Shi R."/>
            <person name="Sims S."/>
            <person name="Singer S.R."/>
            <person name="Sinharoy S."/>
            <person name="Sterck L."/>
            <person name="Viollet A."/>
            <person name="Wang B.B."/>
            <person name="Wang K."/>
            <person name="Wang M."/>
            <person name="Wang X."/>
            <person name="Warfsmann J."/>
            <person name="Weissenbach J."/>
            <person name="White D.D."/>
            <person name="White J.D."/>
            <person name="Wiley G.B."/>
            <person name="Wincker P."/>
            <person name="Xing Y."/>
            <person name="Yang L."/>
            <person name="Yao Z."/>
            <person name="Ying F."/>
            <person name="Zhai J."/>
            <person name="Zhou L."/>
            <person name="Zuber A."/>
            <person name="Denarie J."/>
            <person name="Dixon R.A."/>
            <person name="May G.D."/>
            <person name="Schwartz D.C."/>
            <person name="Rogers J."/>
            <person name="Quetier F."/>
            <person name="Town C.D."/>
            <person name="Roe B.A."/>
        </authorList>
    </citation>
    <scope>NUCLEOTIDE SEQUENCE [LARGE SCALE GENOMIC DNA]</scope>
    <source>
        <strain evidence="1">A17</strain>
        <strain evidence="2 3">cv. Jemalong A17</strain>
    </source>
</reference>
<evidence type="ECO:0000313" key="2">
    <source>
        <dbReference type="EnsemblPlants" id="AET02782"/>
    </source>
</evidence>
<sequence length="91" mass="10706">MELTNTEAAKMRIDGIAKKIKYMESSPRERELNIKKQGKVHWKSGKLRSNGLFENIPENVQHVYRYMIVSNKDEDSFSFEIKGCKYYKFPG</sequence>